<protein>
    <recommendedName>
        <fullName evidence="1">UDP-N-acetylenolpyruvoylglucosamine reductase</fullName>
        <ecNumber evidence="1">1.3.1.98</ecNumber>
    </recommendedName>
    <alternativeName>
        <fullName evidence="1">UDP-N-acetylmuramate dehydrogenase</fullName>
    </alternativeName>
</protein>
<dbReference type="SUPFAM" id="SSF56176">
    <property type="entry name" value="FAD-binding/transporter-associated domain-like"/>
    <property type="match status" value="1"/>
</dbReference>
<dbReference type="InterPro" id="IPR036318">
    <property type="entry name" value="FAD-bd_PCMH-like_sf"/>
</dbReference>
<feature type="active site" description="Proton donor" evidence="1">
    <location>
        <position position="192"/>
    </location>
</feature>
<dbReference type="PROSITE" id="PS51387">
    <property type="entry name" value="FAD_PCMH"/>
    <property type="match status" value="1"/>
</dbReference>
<sequence length="288" mass="32539">MTNYYLPQSTNELEEVITSLNKSGAQYLVVGHTSNIYFKNSYNIQNLVQTSKLTNYTILEDYVECECGVHVRLLARDMVKRGYKGFEGLVDLPGTIGGAVVNNSGCYGCQISDLLLGAKLLQPNGVVSYLSPQELAFTFRSSSLKRGEVKGIILTVTLRLVHGDPDELMKLAEIAHQDRLRTQPGPQNNLGSTYYSFGGRTLYGESLRIVSGIYSKCLSLLGKDAKYRGKKRYELEFILAGGRKVIPYLWSSNRFIWKDIMADQVFQQYQKVLKRIYVDPKLEIEIFE</sequence>
<comment type="pathway">
    <text evidence="1">Cell wall biogenesis; peptidoglycan biosynthesis.</text>
</comment>
<name>A0A9D9NAY2_9BACT</name>
<evidence type="ECO:0000313" key="4">
    <source>
        <dbReference type="Proteomes" id="UP000823660"/>
    </source>
</evidence>
<keyword evidence="1" id="KW-0133">Cell shape</keyword>
<dbReference type="GO" id="GO:0008762">
    <property type="term" value="F:UDP-N-acetylmuramate dehydrogenase activity"/>
    <property type="evidence" value="ECO:0007669"/>
    <property type="project" value="UniProtKB-UniRule"/>
</dbReference>
<comment type="catalytic activity">
    <reaction evidence="1">
        <text>UDP-N-acetyl-alpha-D-muramate + NADP(+) = UDP-N-acetyl-3-O-(1-carboxyvinyl)-alpha-D-glucosamine + NADPH + H(+)</text>
        <dbReference type="Rhea" id="RHEA:12248"/>
        <dbReference type="ChEBI" id="CHEBI:15378"/>
        <dbReference type="ChEBI" id="CHEBI:57783"/>
        <dbReference type="ChEBI" id="CHEBI:58349"/>
        <dbReference type="ChEBI" id="CHEBI:68483"/>
        <dbReference type="ChEBI" id="CHEBI:70757"/>
        <dbReference type="EC" id="1.3.1.98"/>
    </reaction>
</comment>
<reference evidence="3" key="1">
    <citation type="submission" date="2020-10" db="EMBL/GenBank/DDBJ databases">
        <authorList>
            <person name="Gilroy R."/>
        </authorList>
    </citation>
    <scope>NUCLEOTIDE SEQUENCE</scope>
    <source>
        <strain evidence="3">B1-15692</strain>
    </source>
</reference>
<feature type="active site" evidence="1">
    <location>
        <position position="283"/>
    </location>
</feature>
<evidence type="ECO:0000256" key="1">
    <source>
        <dbReference type="HAMAP-Rule" id="MF_00037"/>
    </source>
</evidence>
<keyword evidence="1" id="KW-0285">Flavoprotein</keyword>
<dbReference type="AlphaFoldDB" id="A0A9D9NAY2"/>
<feature type="domain" description="FAD-binding PCMH-type" evidence="2">
    <location>
        <begin position="1"/>
        <end position="163"/>
    </location>
</feature>
<keyword evidence="1" id="KW-0963">Cytoplasm</keyword>
<dbReference type="GO" id="GO:0071555">
    <property type="term" value="P:cell wall organization"/>
    <property type="evidence" value="ECO:0007669"/>
    <property type="project" value="UniProtKB-KW"/>
</dbReference>
<proteinExistence type="inferred from homology"/>
<keyword evidence="1" id="KW-0131">Cell cycle</keyword>
<organism evidence="3 4">
    <name type="scientific">Candidatus Cryptobacteroides faecipullorum</name>
    <dbReference type="NCBI Taxonomy" id="2840764"/>
    <lineage>
        <taxon>Bacteria</taxon>
        <taxon>Pseudomonadati</taxon>
        <taxon>Bacteroidota</taxon>
        <taxon>Bacteroidia</taxon>
        <taxon>Bacteroidales</taxon>
        <taxon>Candidatus Cryptobacteroides</taxon>
    </lineage>
</organism>
<accession>A0A9D9NAY2</accession>
<evidence type="ECO:0000313" key="3">
    <source>
        <dbReference type="EMBL" id="MBO8466968.1"/>
    </source>
</evidence>
<dbReference type="Proteomes" id="UP000823660">
    <property type="component" value="Unassembled WGS sequence"/>
</dbReference>
<keyword evidence="1" id="KW-0274">FAD</keyword>
<dbReference type="PANTHER" id="PTHR21071:SF4">
    <property type="entry name" value="UDP-N-ACETYLENOLPYRUVOYLGLUCOSAMINE REDUCTASE"/>
    <property type="match status" value="1"/>
</dbReference>
<dbReference type="GO" id="GO:0005829">
    <property type="term" value="C:cytosol"/>
    <property type="evidence" value="ECO:0007669"/>
    <property type="project" value="TreeGrafter"/>
</dbReference>
<comment type="function">
    <text evidence="1">Cell wall formation.</text>
</comment>
<dbReference type="InterPro" id="IPR016166">
    <property type="entry name" value="FAD-bd_PCMH"/>
</dbReference>
<dbReference type="HAMAP" id="MF_00037">
    <property type="entry name" value="MurB"/>
    <property type="match status" value="1"/>
</dbReference>
<dbReference type="InterPro" id="IPR003170">
    <property type="entry name" value="MurB"/>
</dbReference>
<dbReference type="InterPro" id="IPR006094">
    <property type="entry name" value="Oxid_FAD_bind_N"/>
</dbReference>
<dbReference type="EMBL" id="JADIMH010000022">
    <property type="protein sequence ID" value="MBO8466968.1"/>
    <property type="molecule type" value="Genomic_DNA"/>
</dbReference>
<comment type="caution">
    <text evidence="3">The sequence shown here is derived from an EMBL/GenBank/DDBJ whole genome shotgun (WGS) entry which is preliminary data.</text>
</comment>
<keyword evidence="1" id="KW-0560">Oxidoreductase</keyword>
<dbReference type="Gene3D" id="3.30.465.10">
    <property type="match status" value="1"/>
</dbReference>
<dbReference type="Pfam" id="PF01565">
    <property type="entry name" value="FAD_binding_4"/>
    <property type="match status" value="1"/>
</dbReference>
<dbReference type="InterPro" id="IPR016169">
    <property type="entry name" value="FAD-bd_PCMH_sub2"/>
</dbReference>
<keyword evidence="1" id="KW-0132">Cell division</keyword>
<dbReference type="GO" id="GO:0009252">
    <property type="term" value="P:peptidoglycan biosynthetic process"/>
    <property type="evidence" value="ECO:0007669"/>
    <property type="project" value="UniProtKB-UniRule"/>
</dbReference>
<dbReference type="GO" id="GO:0008360">
    <property type="term" value="P:regulation of cell shape"/>
    <property type="evidence" value="ECO:0007669"/>
    <property type="project" value="UniProtKB-KW"/>
</dbReference>
<keyword evidence="1" id="KW-0961">Cell wall biogenesis/degradation</keyword>
<keyword evidence="1" id="KW-0521">NADP</keyword>
<reference evidence="3" key="2">
    <citation type="journal article" date="2021" name="PeerJ">
        <title>Extensive microbial diversity within the chicken gut microbiome revealed by metagenomics and culture.</title>
        <authorList>
            <person name="Gilroy R."/>
            <person name="Ravi A."/>
            <person name="Getino M."/>
            <person name="Pursley I."/>
            <person name="Horton D.L."/>
            <person name="Alikhan N.F."/>
            <person name="Baker D."/>
            <person name="Gharbi K."/>
            <person name="Hall N."/>
            <person name="Watson M."/>
            <person name="Adriaenssens E.M."/>
            <person name="Foster-Nyarko E."/>
            <person name="Jarju S."/>
            <person name="Secka A."/>
            <person name="Antonio M."/>
            <person name="Oren A."/>
            <person name="Chaudhuri R.R."/>
            <person name="La Ragione R."/>
            <person name="Hildebrand F."/>
            <person name="Pallen M.J."/>
        </authorList>
    </citation>
    <scope>NUCLEOTIDE SEQUENCE</scope>
    <source>
        <strain evidence="3">B1-15692</strain>
    </source>
</reference>
<dbReference type="PANTHER" id="PTHR21071">
    <property type="entry name" value="UDP-N-ACETYLENOLPYRUVOYLGLUCOSAMINE REDUCTASE"/>
    <property type="match status" value="1"/>
</dbReference>
<gene>
    <name evidence="1" type="primary">murB</name>
    <name evidence="3" type="ORF">IAB99_04300</name>
</gene>
<comment type="subcellular location">
    <subcellularLocation>
        <location evidence="1">Cytoplasm</location>
    </subcellularLocation>
</comment>
<comment type="cofactor">
    <cofactor evidence="1">
        <name>FAD</name>
        <dbReference type="ChEBI" id="CHEBI:57692"/>
    </cofactor>
</comment>
<dbReference type="EC" id="1.3.1.98" evidence="1"/>
<keyword evidence="1" id="KW-0573">Peptidoglycan synthesis</keyword>
<dbReference type="GO" id="GO:0051301">
    <property type="term" value="P:cell division"/>
    <property type="evidence" value="ECO:0007669"/>
    <property type="project" value="UniProtKB-KW"/>
</dbReference>
<evidence type="ECO:0000259" key="2">
    <source>
        <dbReference type="PROSITE" id="PS51387"/>
    </source>
</evidence>
<comment type="similarity">
    <text evidence="1">Belongs to the MurB family.</text>
</comment>
<feature type="active site" evidence="1">
    <location>
        <position position="140"/>
    </location>
</feature>
<dbReference type="GO" id="GO:0071949">
    <property type="term" value="F:FAD binding"/>
    <property type="evidence" value="ECO:0007669"/>
    <property type="project" value="InterPro"/>
</dbReference>